<dbReference type="STRING" id="1035707.SAMN05216552_101216"/>
<gene>
    <name evidence="2" type="ORF">SAMN05216552_101216</name>
</gene>
<dbReference type="AlphaFoldDB" id="A0A1I7JL66"/>
<accession>A0A1I7JL66</accession>
<dbReference type="InterPro" id="IPR025295">
    <property type="entry name" value="eCIS_core_dom"/>
</dbReference>
<proteinExistence type="predicted"/>
<evidence type="ECO:0000313" key="3">
    <source>
        <dbReference type="Proteomes" id="UP000199391"/>
    </source>
</evidence>
<feature type="domain" description="eCIS core" evidence="1">
    <location>
        <begin position="8"/>
        <end position="73"/>
    </location>
</feature>
<reference evidence="3" key="1">
    <citation type="submission" date="2016-10" db="EMBL/GenBank/DDBJ databases">
        <authorList>
            <person name="Varghese N."/>
            <person name="Submissions S."/>
        </authorList>
    </citation>
    <scope>NUCLEOTIDE SEQUENCE [LARGE SCALE GENOMIC DNA]</scope>
    <source>
        <strain evidence="3">CGMCC 1.11014</strain>
    </source>
</reference>
<organism evidence="2 3">
    <name type="scientific">Pseudoduganella namucuonensis</name>
    <dbReference type="NCBI Taxonomy" id="1035707"/>
    <lineage>
        <taxon>Bacteria</taxon>
        <taxon>Pseudomonadati</taxon>
        <taxon>Pseudomonadota</taxon>
        <taxon>Betaproteobacteria</taxon>
        <taxon>Burkholderiales</taxon>
        <taxon>Oxalobacteraceae</taxon>
        <taxon>Telluria group</taxon>
        <taxon>Pseudoduganella</taxon>
    </lineage>
</organism>
<dbReference type="OrthoDB" id="292792at2"/>
<dbReference type="Proteomes" id="UP000199391">
    <property type="component" value="Unassembled WGS sequence"/>
</dbReference>
<dbReference type="EMBL" id="FPBO01000012">
    <property type="protein sequence ID" value="SFU85878.1"/>
    <property type="molecule type" value="Genomic_DNA"/>
</dbReference>
<keyword evidence="3" id="KW-1185">Reference proteome</keyword>
<protein>
    <recommendedName>
        <fullName evidence="1">eCIS core domain-containing protein</fullName>
    </recommendedName>
</protein>
<sequence>MAIETPGLPDKLKSGIESLSGFSMDHVRVHYNSPQPARLNAHAYTQGSVIHLAPGCEHHLAHEAWHVVQQAQGRVGAMAHSHIGLATDEEALRVERDLLARRTPL</sequence>
<evidence type="ECO:0000313" key="2">
    <source>
        <dbReference type="EMBL" id="SFU85878.1"/>
    </source>
</evidence>
<dbReference type="Pfam" id="PF13699">
    <property type="entry name" value="eCIS_core"/>
    <property type="match status" value="1"/>
</dbReference>
<name>A0A1I7JL66_9BURK</name>
<evidence type="ECO:0000259" key="1">
    <source>
        <dbReference type="Pfam" id="PF13699"/>
    </source>
</evidence>
<dbReference type="RefSeq" id="WP_093556217.1">
    <property type="nucleotide sequence ID" value="NZ_FPBO01000012.1"/>
</dbReference>